<comment type="caution">
    <text evidence="2">The sequence shown here is derived from an EMBL/GenBank/DDBJ whole genome shotgun (WGS) entry which is preliminary data.</text>
</comment>
<dbReference type="PANTHER" id="PTHR42912:SF80">
    <property type="entry name" value="METHYLTRANSFERASE DOMAIN-CONTAINING PROTEIN"/>
    <property type="match status" value="1"/>
</dbReference>
<accession>A0A6B0YYX7</accession>
<dbReference type="InterPro" id="IPR029063">
    <property type="entry name" value="SAM-dependent_MTases_sf"/>
</dbReference>
<dbReference type="PANTHER" id="PTHR42912">
    <property type="entry name" value="METHYLTRANSFERASE"/>
    <property type="match status" value="1"/>
</dbReference>
<dbReference type="EMBL" id="VXRG01000128">
    <property type="protein sequence ID" value="MXY94842.1"/>
    <property type="molecule type" value="Genomic_DNA"/>
</dbReference>
<protein>
    <submittedName>
        <fullName evidence="2">Class I SAM-dependent methyltransferase</fullName>
    </submittedName>
</protein>
<dbReference type="InterPro" id="IPR041698">
    <property type="entry name" value="Methyltransf_25"/>
</dbReference>
<evidence type="ECO:0000313" key="2">
    <source>
        <dbReference type="EMBL" id="MXY94842.1"/>
    </source>
</evidence>
<dbReference type="InterPro" id="IPR050508">
    <property type="entry name" value="Methyltransf_Superfamily"/>
</dbReference>
<reference evidence="2" key="1">
    <citation type="submission" date="2019-09" db="EMBL/GenBank/DDBJ databases">
        <title>Characterisation of the sponge microbiome using genome-centric metagenomics.</title>
        <authorList>
            <person name="Engelberts J.P."/>
            <person name="Robbins S.J."/>
            <person name="De Goeij J.M."/>
            <person name="Aranda M."/>
            <person name="Bell S.C."/>
            <person name="Webster N.S."/>
        </authorList>
    </citation>
    <scope>NUCLEOTIDE SEQUENCE</scope>
    <source>
        <strain evidence="2">SB0664_bin_27</strain>
    </source>
</reference>
<name>A0A6B0YYX7_9CHLR</name>
<organism evidence="2">
    <name type="scientific">Caldilineaceae bacterium SB0664_bin_27</name>
    <dbReference type="NCBI Taxonomy" id="2605260"/>
    <lineage>
        <taxon>Bacteria</taxon>
        <taxon>Bacillati</taxon>
        <taxon>Chloroflexota</taxon>
        <taxon>Caldilineae</taxon>
        <taxon>Caldilineales</taxon>
        <taxon>Caldilineaceae</taxon>
    </lineage>
</organism>
<feature type="domain" description="Methyltransferase" evidence="1">
    <location>
        <begin position="36"/>
        <end position="141"/>
    </location>
</feature>
<dbReference type="GO" id="GO:0008168">
    <property type="term" value="F:methyltransferase activity"/>
    <property type="evidence" value="ECO:0007669"/>
    <property type="project" value="UniProtKB-KW"/>
</dbReference>
<dbReference type="SUPFAM" id="SSF53335">
    <property type="entry name" value="S-adenosyl-L-methionine-dependent methyltransferases"/>
    <property type="match status" value="1"/>
</dbReference>
<dbReference type="Pfam" id="PF13649">
    <property type="entry name" value="Methyltransf_25"/>
    <property type="match status" value="1"/>
</dbReference>
<gene>
    <name evidence="2" type="ORF">F4Y42_15490</name>
</gene>
<dbReference type="GO" id="GO:0032259">
    <property type="term" value="P:methylation"/>
    <property type="evidence" value="ECO:0007669"/>
    <property type="project" value="UniProtKB-KW"/>
</dbReference>
<keyword evidence="2" id="KW-0489">Methyltransferase</keyword>
<dbReference type="Gene3D" id="3.40.50.150">
    <property type="entry name" value="Vaccinia Virus protein VP39"/>
    <property type="match status" value="1"/>
</dbReference>
<dbReference type="CDD" id="cd02440">
    <property type="entry name" value="AdoMet_MTases"/>
    <property type="match status" value="1"/>
</dbReference>
<proteinExistence type="predicted"/>
<keyword evidence="2" id="KW-0808">Transferase</keyword>
<sequence>MNFDAFARFYDGDYRDYRDDIPLVLKTARAAGRDALELGCGTGRVLLPLADGGCQVIGLDTSMALLAIARRKLAKHGYASETGVDGPAPVRLVQADMTNFQLAEREIDFAFVVSNTLMHVTTQAEQLKALQCAHRHLRVGGLLLIDLFNPDVAYLEAISGNQELADWWDDEESGAQVLKWSTRYLDAARQLQETVFVYEEIFPDGRNEQTRLAFPLRFWWPDEGAMLLERAGFALDELYGDFDGSPYRSDSERLIFIARKKPAARGVAGREPL</sequence>
<evidence type="ECO:0000259" key="1">
    <source>
        <dbReference type="Pfam" id="PF13649"/>
    </source>
</evidence>
<dbReference type="AlphaFoldDB" id="A0A6B0YYX7"/>